<dbReference type="AlphaFoldDB" id="A0A6P6I0X2"/>
<accession>A0A6P6I0X2</accession>
<dbReference type="InterPro" id="IPR040401">
    <property type="entry name" value="CCDC162"/>
</dbReference>
<dbReference type="RefSeq" id="XP_025781740.1">
    <property type="nucleotide sequence ID" value="XM_025925955.1"/>
</dbReference>
<sequence length="358" mass="41693">MDEIYKIASTERIQQLEKELALQLTELKSEIEEQETHQAYSSIRMPKDISYFRRERELALKKTLQVAESKPLVVQADVMQRELESCLRREYTPENLPLLLLQKQVAYIMQEYNDALQRAERLSVARENFLLGKNNPSNLVTQEDLTIYTKWIVCHLHSLRTVHHYLRSLQYLPISKVLSVAIDEFPEACQENENVCVDDIDPNIQSSGSLDPVDTSISGLTRTEAAFSLPQHVTEREGLKPQLRLLLSHFNIPYDVEELRDATKEMELFNLVSQKFQSIFMEQQRMQTFPDYDAKIATMENLGLAGPGMALKKKANWISFIKIKPKCDPWQKKMLTKLKERKRIDALMQLQAKFLKKY</sequence>
<dbReference type="KEGG" id="pcoo:112862685"/>
<keyword evidence="2" id="KW-1185">Reference proteome</keyword>
<gene>
    <name evidence="3" type="primary">LOC112862685</name>
</gene>
<evidence type="ECO:0000313" key="2">
    <source>
        <dbReference type="Proteomes" id="UP000515131"/>
    </source>
</evidence>
<evidence type="ECO:0000259" key="1">
    <source>
        <dbReference type="Pfam" id="PF15082"/>
    </source>
</evidence>
<protein>
    <recommendedName>
        <fullName evidence="1">DUF4549 domain-containing protein</fullName>
    </recommendedName>
</protein>
<dbReference type="GeneID" id="112862685"/>
<dbReference type="PANTHER" id="PTHR33331">
    <property type="entry name" value="COILED-COIL DOMAIN-CONTAINING PROTEIN 162"/>
    <property type="match status" value="1"/>
</dbReference>
<dbReference type="PANTHER" id="PTHR33331:SF13">
    <property type="entry name" value="COILED-COIL DOMAIN CONTAINING 162"/>
    <property type="match status" value="1"/>
</dbReference>
<organism evidence="2 3">
    <name type="scientific">Puma concolor</name>
    <name type="common">Mountain lion</name>
    <name type="synonym">Felis concolor</name>
    <dbReference type="NCBI Taxonomy" id="9696"/>
    <lineage>
        <taxon>Eukaryota</taxon>
        <taxon>Metazoa</taxon>
        <taxon>Chordata</taxon>
        <taxon>Craniata</taxon>
        <taxon>Vertebrata</taxon>
        <taxon>Euteleostomi</taxon>
        <taxon>Mammalia</taxon>
        <taxon>Eutheria</taxon>
        <taxon>Laurasiatheria</taxon>
        <taxon>Carnivora</taxon>
        <taxon>Feliformia</taxon>
        <taxon>Felidae</taxon>
        <taxon>Felinae</taxon>
        <taxon>Puma</taxon>
    </lineage>
</organism>
<dbReference type="Pfam" id="PF15082">
    <property type="entry name" value="DUF4549"/>
    <property type="match status" value="1"/>
</dbReference>
<dbReference type="InterPro" id="IPR029376">
    <property type="entry name" value="DUF4549"/>
</dbReference>
<feature type="domain" description="DUF4549" evidence="1">
    <location>
        <begin position="5"/>
        <end position="105"/>
    </location>
</feature>
<reference evidence="3" key="1">
    <citation type="submission" date="2025-08" db="UniProtKB">
        <authorList>
            <consortium name="RefSeq"/>
        </authorList>
    </citation>
    <scope>IDENTIFICATION</scope>
    <source>
        <tissue evidence="3">Blood</tissue>
    </source>
</reference>
<proteinExistence type="predicted"/>
<evidence type="ECO:0000313" key="3">
    <source>
        <dbReference type="RefSeq" id="XP_025781740.1"/>
    </source>
</evidence>
<dbReference type="Proteomes" id="UP000515131">
    <property type="component" value="Unplaced"/>
</dbReference>
<name>A0A6P6I0X2_PUMCO</name>